<evidence type="ECO:0000256" key="8">
    <source>
        <dbReference type="PIRSR" id="PIRSR000193-1"/>
    </source>
</evidence>
<evidence type="ECO:0000259" key="11">
    <source>
        <dbReference type="Pfam" id="PF14748"/>
    </source>
</evidence>
<feature type="domain" description="Pyrroline-5-carboxylate reductase dimerisation" evidence="11">
    <location>
        <begin position="162"/>
        <end position="257"/>
    </location>
</feature>
<comment type="function">
    <text evidence="5 6">Catalyzes the reduction of 1-pyrroline-5-carboxylate (PCA) to L-proline.</text>
</comment>
<keyword evidence="6 9" id="KW-0028">Amino-acid biosynthesis</keyword>
<evidence type="ECO:0000256" key="1">
    <source>
        <dbReference type="ARBA" id="ARBA00005525"/>
    </source>
</evidence>
<evidence type="ECO:0000313" key="13">
    <source>
        <dbReference type="Proteomes" id="UP000198558"/>
    </source>
</evidence>
<accession>A0A1I0HH77</accession>
<evidence type="ECO:0000313" key="12">
    <source>
        <dbReference type="EMBL" id="SET82425.1"/>
    </source>
</evidence>
<dbReference type="GeneID" id="78289428"/>
<dbReference type="SUPFAM" id="SSF48179">
    <property type="entry name" value="6-phosphogluconate dehydrogenase C-terminal domain-like"/>
    <property type="match status" value="1"/>
</dbReference>
<comment type="pathway">
    <text evidence="6 9">Amino-acid biosynthesis; L-proline biosynthesis; L-proline from L-glutamate 5-semialdehyde: step 1/1.</text>
</comment>
<dbReference type="Pfam" id="PF14748">
    <property type="entry name" value="P5CR_dimer"/>
    <property type="match status" value="1"/>
</dbReference>
<dbReference type="GO" id="GO:0055129">
    <property type="term" value="P:L-proline biosynthetic process"/>
    <property type="evidence" value="ECO:0007669"/>
    <property type="project" value="UniProtKB-UniRule"/>
</dbReference>
<dbReference type="InterPro" id="IPR000304">
    <property type="entry name" value="Pyrroline-COOH_reductase"/>
</dbReference>
<comment type="catalytic activity">
    <reaction evidence="6">
        <text>L-proline + NAD(+) = (S)-1-pyrroline-5-carboxylate + NADH + 2 H(+)</text>
        <dbReference type="Rhea" id="RHEA:14105"/>
        <dbReference type="ChEBI" id="CHEBI:15378"/>
        <dbReference type="ChEBI" id="CHEBI:17388"/>
        <dbReference type="ChEBI" id="CHEBI:57540"/>
        <dbReference type="ChEBI" id="CHEBI:57945"/>
        <dbReference type="ChEBI" id="CHEBI:60039"/>
        <dbReference type="EC" id="1.5.1.2"/>
    </reaction>
</comment>
<keyword evidence="4 6" id="KW-0560">Oxidoreductase</keyword>
<dbReference type="FunFam" id="1.10.3730.10:FF:000001">
    <property type="entry name" value="Pyrroline-5-carboxylate reductase"/>
    <property type="match status" value="1"/>
</dbReference>
<dbReference type="Pfam" id="PF03807">
    <property type="entry name" value="F420_oxidored"/>
    <property type="match status" value="1"/>
</dbReference>
<feature type="domain" description="Pyrroline-5-carboxylate reductase catalytic N-terminal" evidence="10">
    <location>
        <begin position="3"/>
        <end position="97"/>
    </location>
</feature>
<dbReference type="RefSeq" id="WP_092356476.1">
    <property type="nucleotide sequence ID" value="NZ_FOIN01000049.1"/>
</dbReference>
<evidence type="ECO:0000256" key="7">
    <source>
        <dbReference type="NCBIfam" id="TIGR00112"/>
    </source>
</evidence>
<reference evidence="13" key="1">
    <citation type="submission" date="2016-10" db="EMBL/GenBank/DDBJ databases">
        <authorList>
            <person name="Varghese N."/>
            <person name="Submissions S."/>
        </authorList>
    </citation>
    <scope>NUCLEOTIDE SEQUENCE [LARGE SCALE GENOMIC DNA]</scope>
    <source>
        <strain evidence="13">DSM 1551</strain>
    </source>
</reference>
<keyword evidence="3 6" id="KW-0521">NADP</keyword>
<keyword evidence="6" id="KW-0963">Cytoplasm</keyword>
<comment type="similarity">
    <text evidence="1 6 9">Belongs to the pyrroline-5-carboxylate reductase family.</text>
</comment>
<keyword evidence="13" id="KW-1185">Reference proteome</keyword>
<dbReference type="EMBL" id="FOIN01000049">
    <property type="protein sequence ID" value="SET82425.1"/>
    <property type="molecule type" value="Genomic_DNA"/>
</dbReference>
<dbReference type="GO" id="GO:0004735">
    <property type="term" value="F:pyrroline-5-carboxylate reductase activity"/>
    <property type="evidence" value="ECO:0007669"/>
    <property type="project" value="UniProtKB-UniRule"/>
</dbReference>
<dbReference type="Gene3D" id="3.40.50.720">
    <property type="entry name" value="NAD(P)-binding Rossmann-like Domain"/>
    <property type="match status" value="1"/>
</dbReference>
<dbReference type="EC" id="1.5.1.2" evidence="6 7"/>
<name>A0A1I0HH77_9FIRM</name>
<dbReference type="InterPro" id="IPR053790">
    <property type="entry name" value="P5CR-like_CS"/>
</dbReference>
<keyword evidence="2 6" id="KW-0641">Proline biosynthesis</keyword>
<dbReference type="OrthoDB" id="9805754at2"/>
<evidence type="ECO:0000256" key="3">
    <source>
        <dbReference type="ARBA" id="ARBA00022857"/>
    </source>
</evidence>
<gene>
    <name evidence="6" type="primary">proC</name>
    <name evidence="12" type="ORF">SAMN04489758_1498</name>
</gene>
<dbReference type="InterPro" id="IPR008927">
    <property type="entry name" value="6-PGluconate_DH-like_C_sf"/>
</dbReference>
<dbReference type="SUPFAM" id="SSF51735">
    <property type="entry name" value="NAD(P)-binding Rossmann-fold domains"/>
    <property type="match status" value="1"/>
</dbReference>
<evidence type="ECO:0000256" key="6">
    <source>
        <dbReference type="HAMAP-Rule" id="MF_01925"/>
    </source>
</evidence>
<dbReference type="InterPro" id="IPR029036">
    <property type="entry name" value="P5CR_dimer"/>
</dbReference>
<dbReference type="AlphaFoldDB" id="A0A1I0HH77"/>
<dbReference type="InterPro" id="IPR028939">
    <property type="entry name" value="P5C_Rdtase_cat_N"/>
</dbReference>
<evidence type="ECO:0000256" key="4">
    <source>
        <dbReference type="ARBA" id="ARBA00023002"/>
    </source>
</evidence>
<dbReference type="Proteomes" id="UP000198558">
    <property type="component" value="Unassembled WGS sequence"/>
</dbReference>
<evidence type="ECO:0000256" key="2">
    <source>
        <dbReference type="ARBA" id="ARBA00022650"/>
    </source>
</evidence>
<dbReference type="PIRSF" id="PIRSF000193">
    <property type="entry name" value="Pyrrol-5-carb_rd"/>
    <property type="match status" value="1"/>
</dbReference>
<feature type="binding site" evidence="8">
    <location>
        <begin position="69"/>
        <end position="72"/>
    </location>
    <ligand>
        <name>NADP(+)</name>
        <dbReference type="ChEBI" id="CHEBI:58349"/>
    </ligand>
</feature>
<evidence type="ECO:0000256" key="9">
    <source>
        <dbReference type="RuleBase" id="RU003903"/>
    </source>
</evidence>
<dbReference type="PANTHER" id="PTHR11645:SF0">
    <property type="entry name" value="PYRROLINE-5-CARBOXYLATE REDUCTASE 3"/>
    <property type="match status" value="1"/>
</dbReference>
<dbReference type="NCBIfam" id="TIGR00112">
    <property type="entry name" value="proC"/>
    <property type="match status" value="1"/>
</dbReference>
<protein>
    <recommendedName>
        <fullName evidence="6 7">Pyrroline-5-carboxylate reductase</fullName>
        <shortName evidence="6">P5C reductase</shortName>
        <shortName evidence="6">P5CR</shortName>
        <ecNumber evidence="6 7">1.5.1.2</ecNumber>
    </recommendedName>
    <alternativeName>
        <fullName evidence="6">PCA reductase</fullName>
    </alternativeName>
</protein>
<dbReference type="HAMAP" id="MF_01925">
    <property type="entry name" value="P5C_reductase"/>
    <property type="match status" value="1"/>
</dbReference>
<evidence type="ECO:0000259" key="10">
    <source>
        <dbReference type="Pfam" id="PF03807"/>
    </source>
</evidence>
<comment type="subcellular location">
    <subcellularLocation>
        <location evidence="6">Cytoplasm</location>
    </subcellularLocation>
</comment>
<dbReference type="PROSITE" id="PS00521">
    <property type="entry name" value="P5CR"/>
    <property type="match status" value="1"/>
</dbReference>
<comment type="catalytic activity">
    <reaction evidence="6 9">
        <text>L-proline + NADP(+) = (S)-1-pyrroline-5-carboxylate + NADPH + 2 H(+)</text>
        <dbReference type="Rhea" id="RHEA:14109"/>
        <dbReference type="ChEBI" id="CHEBI:15378"/>
        <dbReference type="ChEBI" id="CHEBI:17388"/>
        <dbReference type="ChEBI" id="CHEBI:57783"/>
        <dbReference type="ChEBI" id="CHEBI:58349"/>
        <dbReference type="ChEBI" id="CHEBI:60039"/>
        <dbReference type="EC" id="1.5.1.2"/>
    </reaction>
</comment>
<sequence>MKKIGFIGMGNMASAIAGGIIKSNFIKGNRVYAFDIDQEKLMKMNHEFNLISCESEIDLVEKVDLVVLAIKPNIVDEVIVKIKDKLGDKAVISIVAGYDNEKFNQLLLPSTRHLSVMPNTPALVLKGMTLLEKENSLTVTELEFVVEMFSSIGEVLILPSYQMKAGGSISGCGPAFVYMFIEAMADGGVSLGLPRDVAYKLASQTLIGSGMMQKETAMHPGILKDQVCSPGGITIKGVEALEENGFRNAVIKAVKESN</sequence>
<feature type="binding site" evidence="8">
    <location>
        <begin position="7"/>
        <end position="12"/>
    </location>
    <ligand>
        <name>NADP(+)</name>
        <dbReference type="ChEBI" id="CHEBI:58349"/>
    </ligand>
</feature>
<organism evidence="12 13">
    <name type="scientific">Thomasclavelia cocleata</name>
    <dbReference type="NCBI Taxonomy" id="69824"/>
    <lineage>
        <taxon>Bacteria</taxon>
        <taxon>Bacillati</taxon>
        <taxon>Bacillota</taxon>
        <taxon>Erysipelotrichia</taxon>
        <taxon>Erysipelotrichales</taxon>
        <taxon>Coprobacillaceae</taxon>
        <taxon>Thomasclavelia</taxon>
    </lineage>
</organism>
<dbReference type="UniPathway" id="UPA00098">
    <property type="reaction ID" value="UER00361"/>
</dbReference>
<dbReference type="PANTHER" id="PTHR11645">
    <property type="entry name" value="PYRROLINE-5-CARBOXYLATE REDUCTASE"/>
    <property type="match status" value="1"/>
</dbReference>
<dbReference type="InterPro" id="IPR036291">
    <property type="entry name" value="NAD(P)-bd_dom_sf"/>
</dbReference>
<dbReference type="GO" id="GO:0005737">
    <property type="term" value="C:cytoplasm"/>
    <property type="evidence" value="ECO:0007669"/>
    <property type="project" value="UniProtKB-SubCell"/>
</dbReference>
<dbReference type="Gene3D" id="1.10.3730.10">
    <property type="entry name" value="ProC C-terminal domain-like"/>
    <property type="match status" value="1"/>
</dbReference>
<evidence type="ECO:0000256" key="5">
    <source>
        <dbReference type="ARBA" id="ARBA00058118"/>
    </source>
</evidence>
<proteinExistence type="inferred from homology"/>